<dbReference type="Proteomes" id="UP000319663">
    <property type="component" value="Unassembled WGS sequence"/>
</dbReference>
<reference evidence="3 4" key="1">
    <citation type="submission" date="2019-06" db="EMBL/GenBank/DDBJ databases">
        <title>Wine fermentation using esterase from Monascus purpureus.</title>
        <authorList>
            <person name="Geng C."/>
            <person name="Zhang Y."/>
        </authorList>
    </citation>
    <scope>NUCLEOTIDE SEQUENCE [LARGE SCALE GENOMIC DNA]</scope>
    <source>
        <strain evidence="3">HQ1</strain>
    </source>
</reference>
<sequence length="190" mass="21270">MEVNITVCQDTRQEQYLPSAVFDDDGLEWKEIQRGLIGQQRSGTVLPSILKGSDESDESYATGLEFICERRDEQNIGIGYKMSWNQMLVDVKSLRGFDLAIGGKCIRAIRPITAGPASASSKWSGNPEYTSRISRLVYDEDIPALAVELDSLNPADVKGYRLWAKSAKENSSKLKDERQFHGRLNRPLNA</sequence>
<evidence type="ECO:0000313" key="3">
    <source>
        <dbReference type="EMBL" id="TQB67834.1"/>
    </source>
</evidence>
<keyword evidence="4" id="KW-1185">Reference proteome</keyword>
<dbReference type="InterPro" id="IPR056021">
    <property type="entry name" value="DUF7600"/>
</dbReference>
<name>A0A507QL49_MONPU</name>
<organism evidence="3 4">
    <name type="scientific">Monascus purpureus</name>
    <name type="common">Red mold</name>
    <name type="synonym">Monascus anka</name>
    <dbReference type="NCBI Taxonomy" id="5098"/>
    <lineage>
        <taxon>Eukaryota</taxon>
        <taxon>Fungi</taxon>
        <taxon>Dikarya</taxon>
        <taxon>Ascomycota</taxon>
        <taxon>Pezizomycotina</taxon>
        <taxon>Eurotiomycetes</taxon>
        <taxon>Eurotiomycetidae</taxon>
        <taxon>Eurotiales</taxon>
        <taxon>Aspergillaceae</taxon>
        <taxon>Monascus</taxon>
    </lineage>
</organism>
<proteinExistence type="predicted"/>
<dbReference type="Pfam" id="PF24539">
    <property type="entry name" value="DUF7600"/>
    <property type="match status" value="1"/>
</dbReference>
<comment type="caution">
    <text evidence="3">The sequence shown here is derived from an EMBL/GenBank/DDBJ whole genome shotgun (WGS) entry which is preliminary data.</text>
</comment>
<gene>
    <name evidence="3" type="ORF">MPDQ_004527</name>
</gene>
<evidence type="ECO:0000256" key="1">
    <source>
        <dbReference type="SAM" id="MobiDB-lite"/>
    </source>
</evidence>
<evidence type="ECO:0000313" key="4">
    <source>
        <dbReference type="Proteomes" id="UP000319663"/>
    </source>
</evidence>
<accession>A0A507QL49</accession>
<feature type="region of interest" description="Disordered" evidence="1">
    <location>
        <begin position="170"/>
        <end position="190"/>
    </location>
</feature>
<dbReference type="AlphaFoldDB" id="A0A507QL49"/>
<feature type="domain" description="DUF7600" evidence="2">
    <location>
        <begin position="56"/>
        <end position="152"/>
    </location>
</feature>
<protein>
    <recommendedName>
        <fullName evidence="2">DUF7600 domain-containing protein</fullName>
    </recommendedName>
</protein>
<dbReference type="EMBL" id="VIFY01000297">
    <property type="protein sequence ID" value="TQB67834.1"/>
    <property type="molecule type" value="Genomic_DNA"/>
</dbReference>
<evidence type="ECO:0000259" key="2">
    <source>
        <dbReference type="Pfam" id="PF24539"/>
    </source>
</evidence>
<feature type="compositionally biased region" description="Basic and acidic residues" evidence="1">
    <location>
        <begin position="170"/>
        <end position="180"/>
    </location>
</feature>